<protein>
    <submittedName>
        <fullName evidence="1">Uncharacterized protein</fullName>
    </submittedName>
</protein>
<sequence>MYVFKSLVAFLAVGLVAALPHGSHGTHSDIFNHHVRARALRRTCKPGQVNNGTEAATPSPAIAQTFAASPSSSVAHTSSSHSASQTHTTSSSADAAAKTPSSINVHGSLAALAPLGFENGWSTSSSAPNALSLSDSTFRPHDKISALPWNYKNAPDGKLSLVAHYPQGSWNFQGSPLGGLSAYLSGPSGFDFSKAKEVVFGYSLLFEDGFDFNLGGKLFGLYGGDDGEGATSCSGGSRNDACFSVRTMFRPDGAGEIYTYLPPSFSANDRVCNVAPKSDCNPTYGASVGRGAFTFTPGNRNNIAIRVLLNDAGKENGEIELFADGKSVISVDGLVLRQSGKGIFGGIMAQTFFGGSNNQWASPKSQNSYFSDFTVSVTKTL</sequence>
<dbReference type="Proteomes" id="UP001055072">
    <property type="component" value="Unassembled WGS sequence"/>
</dbReference>
<accession>A0ACB8TV93</accession>
<gene>
    <name evidence="1" type="ORF">BDY19DRAFT_895620</name>
</gene>
<dbReference type="EMBL" id="MU274927">
    <property type="protein sequence ID" value="KAI0085945.1"/>
    <property type="molecule type" value="Genomic_DNA"/>
</dbReference>
<keyword evidence="2" id="KW-1185">Reference proteome</keyword>
<name>A0ACB8TV93_9APHY</name>
<reference evidence="1" key="1">
    <citation type="journal article" date="2021" name="Environ. Microbiol.">
        <title>Gene family expansions and transcriptome signatures uncover fungal adaptations to wood decay.</title>
        <authorList>
            <person name="Hage H."/>
            <person name="Miyauchi S."/>
            <person name="Viragh M."/>
            <person name="Drula E."/>
            <person name="Min B."/>
            <person name="Chaduli D."/>
            <person name="Navarro D."/>
            <person name="Favel A."/>
            <person name="Norest M."/>
            <person name="Lesage-Meessen L."/>
            <person name="Balint B."/>
            <person name="Merenyi Z."/>
            <person name="de Eugenio L."/>
            <person name="Morin E."/>
            <person name="Martinez A.T."/>
            <person name="Baldrian P."/>
            <person name="Stursova M."/>
            <person name="Martinez M.J."/>
            <person name="Novotny C."/>
            <person name="Magnuson J.K."/>
            <person name="Spatafora J.W."/>
            <person name="Maurice S."/>
            <person name="Pangilinan J."/>
            <person name="Andreopoulos W."/>
            <person name="LaButti K."/>
            <person name="Hundley H."/>
            <person name="Na H."/>
            <person name="Kuo A."/>
            <person name="Barry K."/>
            <person name="Lipzen A."/>
            <person name="Henrissat B."/>
            <person name="Riley R."/>
            <person name="Ahrendt S."/>
            <person name="Nagy L.G."/>
            <person name="Grigoriev I.V."/>
            <person name="Martin F."/>
            <person name="Rosso M.N."/>
        </authorList>
    </citation>
    <scope>NUCLEOTIDE SEQUENCE</scope>
    <source>
        <strain evidence="1">CBS 384.51</strain>
    </source>
</reference>
<evidence type="ECO:0000313" key="1">
    <source>
        <dbReference type="EMBL" id="KAI0085945.1"/>
    </source>
</evidence>
<organism evidence="1 2">
    <name type="scientific">Irpex rosettiformis</name>
    <dbReference type="NCBI Taxonomy" id="378272"/>
    <lineage>
        <taxon>Eukaryota</taxon>
        <taxon>Fungi</taxon>
        <taxon>Dikarya</taxon>
        <taxon>Basidiomycota</taxon>
        <taxon>Agaricomycotina</taxon>
        <taxon>Agaricomycetes</taxon>
        <taxon>Polyporales</taxon>
        <taxon>Irpicaceae</taxon>
        <taxon>Irpex</taxon>
    </lineage>
</organism>
<proteinExistence type="predicted"/>
<evidence type="ECO:0000313" key="2">
    <source>
        <dbReference type="Proteomes" id="UP001055072"/>
    </source>
</evidence>
<comment type="caution">
    <text evidence="1">The sequence shown here is derived from an EMBL/GenBank/DDBJ whole genome shotgun (WGS) entry which is preliminary data.</text>
</comment>